<dbReference type="OrthoDB" id="1814621at2"/>
<dbReference type="InterPro" id="IPR058671">
    <property type="entry name" value="DUF6311_C"/>
</dbReference>
<feature type="transmembrane region" description="Helical" evidence="1">
    <location>
        <begin position="312"/>
        <end position="333"/>
    </location>
</feature>
<evidence type="ECO:0000259" key="2">
    <source>
        <dbReference type="Pfam" id="PF19830"/>
    </source>
</evidence>
<dbReference type="EMBL" id="CP022203">
    <property type="protein sequence ID" value="ATB50245.1"/>
    <property type="molecule type" value="Genomic_DNA"/>
</dbReference>
<feature type="domain" description="DUF6311" evidence="2">
    <location>
        <begin position="32"/>
        <end position="434"/>
    </location>
</feature>
<name>A0A250K2G1_9BACT</name>
<dbReference type="AlphaFoldDB" id="A0A250K2G1"/>
<evidence type="ECO:0000256" key="1">
    <source>
        <dbReference type="SAM" id="Phobius"/>
    </source>
</evidence>
<feature type="domain" description="DUF6311" evidence="3">
    <location>
        <begin position="456"/>
        <end position="565"/>
    </location>
</feature>
<accession>A0A250K2G1</accession>
<keyword evidence="5" id="KW-1185">Reference proteome</keyword>
<reference evidence="4 5" key="1">
    <citation type="submission" date="2017-06" db="EMBL/GenBank/DDBJ databases">
        <title>Sequencing and comparative analysis of myxobacterial genomes.</title>
        <authorList>
            <person name="Rupp O."/>
            <person name="Goesmann A."/>
            <person name="Sogaard-Andersen L."/>
        </authorList>
    </citation>
    <scope>NUCLEOTIDE SEQUENCE [LARGE SCALE GENOMIC DNA]</scope>
    <source>
        <strain evidence="4 5">DSM 14697</strain>
    </source>
</reference>
<evidence type="ECO:0000259" key="3">
    <source>
        <dbReference type="Pfam" id="PF25853"/>
    </source>
</evidence>
<feature type="transmembrane region" description="Helical" evidence="1">
    <location>
        <begin position="394"/>
        <end position="411"/>
    </location>
</feature>
<evidence type="ECO:0000313" key="4">
    <source>
        <dbReference type="EMBL" id="ATB50245.1"/>
    </source>
</evidence>
<dbReference type="InterPro" id="IPR046278">
    <property type="entry name" value="DUF6311"/>
</dbReference>
<feature type="transmembrane region" description="Helical" evidence="1">
    <location>
        <begin position="345"/>
        <end position="366"/>
    </location>
</feature>
<keyword evidence="1" id="KW-1133">Transmembrane helix</keyword>
<feature type="transmembrane region" description="Helical" evidence="1">
    <location>
        <begin position="269"/>
        <end position="291"/>
    </location>
</feature>
<dbReference type="KEGG" id="mmas:MYMAC_005900"/>
<proteinExistence type="predicted"/>
<organism evidence="4 5">
    <name type="scientific">Corallococcus macrosporus DSM 14697</name>
    <dbReference type="NCBI Taxonomy" id="1189310"/>
    <lineage>
        <taxon>Bacteria</taxon>
        <taxon>Pseudomonadati</taxon>
        <taxon>Myxococcota</taxon>
        <taxon>Myxococcia</taxon>
        <taxon>Myxococcales</taxon>
        <taxon>Cystobacterineae</taxon>
        <taxon>Myxococcaceae</taxon>
        <taxon>Corallococcus</taxon>
    </lineage>
</organism>
<dbReference type="Pfam" id="PF25853">
    <property type="entry name" value="DUF6311_C"/>
    <property type="match status" value="1"/>
</dbReference>
<feature type="transmembrane region" description="Helical" evidence="1">
    <location>
        <begin position="241"/>
        <end position="263"/>
    </location>
</feature>
<evidence type="ECO:0000313" key="5">
    <source>
        <dbReference type="Proteomes" id="UP000217343"/>
    </source>
</evidence>
<dbReference type="RefSeq" id="WP_095960514.1">
    <property type="nucleotide sequence ID" value="NZ_CP022203.1"/>
</dbReference>
<sequence length="579" mass="63440">MTPALPERTRRMLGSAAASVAANAGPLGAAGVGLLAFLAIYGPAALDPTRLGWLIRDDFSQHLLGWLFFRNEPWRFPLGAIDGYLHPLGTTLGYMDAIPWVALLLRPFSGLLPADFQYIGPWMCACLMLQGASAAWVARRTGATVAQQWLVGALLVLSPTLLARMSMAHEALCAHWTLILLVGLHLAPQRDARDAKQALGIALALCVFAAGVHPVIAAMVLALALSLCARTALERKLPWRWPVLGAVVHVGSVLVLFYVLGYLGTVRTLGAGSFGGFSADLLAFVNPLGYQRDFSWSRFLSPLPRQGAQYEGFGYLGLGVLFALWAALVLVVRDAPLVARHWRRWVPVALVALGLFFFALSSRVTLRGELIADLTRLYAPVMRWVEPFRSSGRFVWPLYYLLALGAALALIRLPKPTVAPSLLALALALQAFDVNLGRGHQAKEGPAWNTQPSDALRELAVGREHLVLYPPQMHDGSGRGCRAGPMDFHRWAYRAYRLGLTFNSGYVARLDDARAQSYCLGLDDDIRAGRLDPRTVYLSIPQRLHEFRAIRGTRCVQEERLWLCVLEQAPAPPVERAAP</sequence>
<keyword evidence="1" id="KW-0472">Membrane</keyword>
<feature type="transmembrane region" description="Helical" evidence="1">
    <location>
        <begin position="12"/>
        <end position="41"/>
    </location>
</feature>
<feature type="transmembrane region" description="Helical" evidence="1">
    <location>
        <begin position="199"/>
        <end position="229"/>
    </location>
</feature>
<keyword evidence="1" id="KW-0812">Transmembrane</keyword>
<dbReference type="Proteomes" id="UP000217343">
    <property type="component" value="Chromosome"/>
</dbReference>
<gene>
    <name evidence="4" type="ORF">MYMAC_005900</name>
</gene>
<protein>
    <submittedName>
        <fullName evidence="4">Uncharacterized protein</fullName>
    </submittedName>
</protein>
<dbReference type="Pfam" id="PF19830">
    <property type="entry name" value="DUF6311"/>
    <property type="match status" value="1"/>
</dbReference>
<feature type="transmembrane region" description="Helical" evidence="1">
    <location>
        <begin position="118"/>
        <end position="138"/>
    </location>
</feature>